<dbReference type="GO" id="GO:0016616">
    <property type="term" value="F:oxidoreductase activity, acting on the CH-OH group of donors, NAD or NADP as acceptor"/>
    <property type="evidence" value="ECO:0007669"/>
    <property type="project" value="UniProtKB-ARBA"/>
</dbReference>
<dbReference type="PANTHER" id="PTHR42760:SF135">
    <property type="entry name" value="BLL7886 PROTEIN"/>
    <property type="match status" value="1"/>
</dbReference>
<proteinExistence type="inferred from homology"/>
<dbReference type="NCBIfam" id="NF005559">
    <property type="entry name" value="PRK07231.1"/>
    <property type="match status" value="1"/>
</dbReference>
<comment type="similarity">
    <text evidence="1">Belongs to the short-chain dehydrogenases/reductases (SDR) family.</text>
</comment>
<dbReference type="InterPro" id="IPR057326">
    <property type="entry name" value="KR_dom"/>
</dbReference>
<dbReference type="FunFam" id="3.40.50.720:FF:000084">
    <property type="entry name" value="Short-chain dehydrogenase reductase"/>
    <property type="match status" value="1"/>
</dbReference>
<dbReference type="InterPro" id="IPR020904">
    <property type="entry name" value="Sc_DH/Rdtase_CS"/>
</dbReference>
<comment type="caution">
    <text evidence="3">The sequence shown here is derived from an EMBL/GenBank/DDBJ whole genome shotgun (WGS) entry which is preliminary data.</text>
</comment>
<dbReference type="SUPFAM" id="SSF51735">
    <property type="entry name" value="NAD(P)-binding Rossmann-fold domains"/>
    <property type="match status" value="1"/>
</dbReference>
<dbReference type="InterPro" id="IPR036291">
    <property type="entry name" value="NAD(P)-bd_dom_sf"/>
</dbReference>
<dbReference type="InterPro" id="IPR002347">
    <property type="entry name" value="SDR_fam"/>
</dbReference>
<gene>
    <name evidence="3" type="ORF">DN412_12025</name>
</gene>
<feature type="domain" description="Ketoreductase" evidence="2">
    <location>
        <begin position="25"/>
        <end position="205"/>
    </location>
</feature>
<evidence type="ECO:0000259" key="2">
    <source>
        <dbReference type="SMART" id="SM00822"/>
    </source>
</evidence>
<evidence type="ECO:0000313" key="4">
    <source>
        <dbReference type="Proteomes" id="UP000255165"/>
    </source>
</evidence>
<sequence length="270" mass="28201">MAATSNNGETRVSREFDEQFSLQGRVALVTGASSGLGRHFARFLAARGATVAVGARRLDRLTALVGKIGDAGGRALAVEMDVTHADSVREAFDAMESEIGTVDLIVNNAGVAVTRPLLEHDEHTWDAAIDTNLKGAWLVATEAARRMVAAGRPGSIVNVASITGVRVAGGVAPYCASKAGLIHLTRSLALELAKHRIRVNALAPGYISTELNEAFLASDAGQKLMGRVPQRRFGTPDDLLGPLWLLASKAGAYMTGAVLAVDGGHLVSGL</sequence>
<dbReference type="GO" id="GO:0030497">
    <property type="term" value="P:fatty acid elongation"/>
    <property type="evidence" value="ECO:0007669"/>
    <property type="project" value="TreeGrafter"/>
</dbReference>
<dbReference type="Pfam" id="PF13561">
    <property type="entry name" value="adh_short_C2"/>
    <property type="match status" value="1"/>
</dbReference>
<accession>A0A370NWV5</accession>
<dbReference type="PRINTS" id="PR00081">
    <property type="entry name" value="GDHRDH"/>
</dbReference>
<dbReference type="SMART" id="SM00822">
    <property type="entry name" value="PKS_KR"/>
    <property type="match status" value="1"/>
</dbReference>
<dbReference type="EMBL" id="QKWJ01000011">
    <property type="protein sequence ID" value="RDK10089.1"/>
    <property type="molecule type" value="Genomic_DNA"/>
</dbReference>
<evidence type="ECO:0000313" key="3">
    <source>
        <dbReference type="EMBL" id="RDK10089.1"/>
    </source>
</evidence>
<dbReference type="PRINTS" id="PR00080">
    <property type="entry name" value="SDRFAMILY"/>
</dbReference>
<protein>
    <submittedName>
        <fullName evidence="3">2-deoxy-D-gluconate 3-dehydrogenase</fullName>
    </submittedName>
</protein>
<dbReference type="Proteomes" id="UP000255165">
    <property type="component" value="Unassembled WGS sequence"/>
</dbReference>
<keyword evidence="4" id="KW-1185">Reference proteome</keyword>
<reference evidence="4" key="1">
    <citation type="submission" date="2018-06" db="EMBL/GenBank/DDBJ databases">
        <authorList>
            <person name="Feng T."/>
            <person name="Jeon C.O."/>
        </authorList>
    </citation>
    <scope>NUCLEOTIDE SEQUENCE [LARGE SCALE GENOMIC DNA]</scope>
    <source>
        <strain evidence="4">S23</strain>
    </source>
</reference>
<dbReference type="PROSITE" id="PS00061">
    <property type="entry name" value="ADH_SHORT"/>
    <property type="match status" value="1"/>
</dbReference>
<evidence type="ECO:0000256" key="1">
    <source>
        <dbReference type="ARBA" id="ARBA00006484"/>
    </source>
</evidence>
<dbReference type="PANTHER" id="PTHR42760">
    <property type="entry name" value="SHORT-CHAIN DEHYDROGENASES/REDUCTASES FAMILY MEMBER"/>
    <property type="match status" value="1"/>
</dbReference>
<dbReference type="AlphaFoldDB" id="A0A370NWV5"/>
<dbReference type="Gene3D" id="3.40.50.720">
    <property type="entry name" value="NAD(P)-binding Rossmann-like Domain"/>
    <property type="match status" value="1"/>
</dbReference>
<name>A0A370NWV5_9BURK</name>
<organism evidence="3 4">
    <name type="scientific">Cupriavidus lacunae</name>
    <dbReference type="NCBI Taxonomy" id="2666307"/>
    <lineage>
        <taxon>Bacteria</taxon>
        <taxon>Pseudomonadati</taxon>
        <taxon>Pseudomonadota</taxon>
        <taxon>Betaproteobacteria</taxon>
        <taxon>Burkholderiales</taxon>
        <taxon>Burkholderiaceae</taxon>
        <taxon>Cupriavidus</taxon>
    </lineage>
</organism>